<proteinExistence type="predicted"/>
<dbReference type="EMBL" id="HBHX01070548">
    <property type="protein sequence ID" value="CAE0151467.1"/>
    <property type="molecule type" value="Transcribed_RNA"/>
</dbReference>
<evidence type="ECO:0000313" key="1">
    <source>
        <dbReference type="EMBL" id="CAE0151467.1"/>
    </source>
</evidence>
<name>A0A7S3FJE6_9EUKA</name>
<accession>A0A7S3FJE6</accession>
<dbReference type="AlphaFoldDB" id="A0A7S3FJE6"/>
<gene>
    <name evidence="1" type="ORF">HERI1096_LOCUS38956</name>
</gene>
<organism evidence="1">
    <name type="scientific">Haptolina ericina</name>
    <dbReference type="NCBI Taxonomy" id="156174"/>
    <lineage>
        <taxon>Eukaryota</taxon>
        <taxon>Haptista</taxon>
        <taxon>Haptophyta</taxon>
        <taxon>Prymnesiophyceae</taxon>
        <taxon>Prymnesiales</taxon>
        <taxon>Prymnesiaceae</taxon>
        <taxon>Haptolina</taxon>
    </lineage>
</organism>
<sequence>MELEAASTSEVAQAAPLSEQQLWKPDGLLSRDVVVLPHVANLLSANPALGDILRRAEFWSNETATLLEVLNVLGRWQTADQIKERSLFTPEDMNPREENIFQSATKRRYEMAQRLGSCERMGLIQNAKGLPFTDEKLAASVGLTVDDFTEIPVTDAACNVVYDALAESRSGLIPYDVTDKRRASWIKEDGSFDVTLFKIGTIKSTFVVTCSWFMFGKGNFVWILLIARGLADAAPDKFSFLNPASPEGKALWKAFAIL</sequence>
<reference evidence="1" key="1">
    <citation type="submission" date="2021-01" db="EMBL/GenBank/DDBJ databases">
        <authorList>
            <person name="Corre E."/>
            <person name="Pelletier E."/>
            <person name="Niang G."/>
            <person name="Scheremetjew M."/>
            <person name="Finn R."/>
            <person name="Kale V."/>
            <person name="Holt S."/>
            <person name="Cochrane G."/>
            <person name="Meng A."/>
            <person name="Brown T."/>
            <person name="Cohen L."/>
        </authorList>
    </citation>
    <scope>NUCLEOTIDE SEQUENCE</scope>
    <source>
        <strain evidence="1">CCMP281</strain>
    </source>
</reference>
<protein>
    <submittedName>
        <fullName evidence="1">Uncharacterized protein</fullName>
    </submittedName>
</protein>